<reference evidence="1" key="1">
    <citation type="journal article" date="2019" name="bioRxiv">
        <title>The Genome of the Zebra Mussel, Dreissena polymorpha: A Resource for Invasive Species Research.</title>
        <authorList>
            <person name="McCartney M.A."/>
            <person name="Auch B."/>
            <person name="Kono T."/>
            <person name="Mallez S."/>
            <person name="Zhang Y."/>
            <person name="Obille A."/>
            <person name="Becker A."/>
            <person name="Abrahante J.E."/>
            <person name="Garbe J."/>
            <person name="Badalamenti J.P."/>
            <person name="Herman A."/>
            <person name="Mangelson H."/>
            <person name="Liachko I."/>
            <person name="Sullivan S."/>
            <person name="Sone E.D."/>
            <person name="Koren S."/>
            <person name="Silverstein K.A.T."/>
            <person name="Beckman K.B."/>
            <person name="Gohl D.M."/>
        </authorList>
    </citation>
    <scope>NUCLEOTIDE SEQUENCE</scope>
    <source>
        <strain evidence="1">Duluth1</strain>
        <tissue evidence="1">Whole animal</tissue>
    </source>
</reference>
<organism evidence="1 2">
    <name type="scientific">Dreissena polymorpha</name>
    <name type="common">Zebra mussel</name>
    <name type="synonym">Mytilus polymorpha</name>
    <dbReference type="NCBI Taxonomy" id="45954"/>
    <lineage>
        <taxon>Eukaryota</taxon>
        <taxon>Metazoa</taxon>
        <taxon>Spiralia</taxon>
        <taxon>Lophotrochozoa</taxon>
        <taxon>Mollusca</taxon>
        <taxon>Bivalvia</taxon>
        <taxon>Autobranchia</taxon>
        <taxon>Heteroconchia</taxon>
        <taxon>Euheterodonta</taxon>
        <taxon>Imparidentia</taxon>
        <taxon>Neoheterodontei</taxon>
        <taxon>Myida</taxon>
        <taxon>Dreissenoidea</taxon>
        <taxon>Dreissenidae</taxon>
        <taxon>Dreissena</taxon>
    </lineage>
</organism>
<comment type="caution">
    <text evidence="1">The sequence shown here is derived from an EMBL/GenBank/DDBJ whole genome shotgun (WGS) entry which is preliminary data.</text>
</comment>
<keyword evidence="2" id="KW-1185">Reference proteome</keyword>
<reference evidence="1" key="2">
    <citation type="submission" date="2020-11" db="EMBL/GenBank/DDBJ databases">
        <authorList>
            <person name="McCartney M.A."/>
            <person name="Auch B."/>
            <person name="Kono T."/>
            <person name="Mallez S."/>
            <person name="Becker A."/>
            <person name="Gohl D.M."/>
            <person name="Silverstein K.A.T."/>
            <person name="Koren S."/>
            <person name="Bechman K.B."/>
            <person name="Herman A."/>
            <person name="Abrahante J.E."/>
            <person name="Garbe J."/>
        </authorList>
    </citation>
    <scope>NUCLEOTIDE SEQUENCE</scope>
    <source>
        <strain evidence="1">Duluth1</strain>
        <tissue evidence="1">Whole animal</tissue>
    </source>
</reference>
<sequence>MVNKVKTFHANMLKRYYEQEPPQVSCVEEKGILSIVSVAVMDEDDSKKLMQSGNGVMDAQMECPLGRGKETLNDIEICDDLSCDQKQQVRNVLEDYDHILTDRPGTTNLIEHDIKLTTIEPVKVNWLLVWFGLVCIGYRFGRSTFSGNRCE</sequence>
<dbReference type="Proteomes" id="UP000828390">
    <property type="component" value="Unassembled WGS sequence"/>
</dbReference>
<accession>A0A9D4F4P6</accession>
<evidence type="ECO:0000313" key="1">
    <source>
        <dbReference type="EMBL" id="KAH3789750.1"/>
    </source>
</evidence>
<dbReference type="AlphaFoldDB" id="A0A9D4F4P6"/>
<dbReference type="EMBL" id="JAIWYP010000008">
    <property type="protein sequence ID" value="KAH3789750.1"/>
    <property type="molecule type" value="Genomic_DNA"/>
</dbReference>
<proteinExistence type="predicted"/>
<gene>
    <name evidence="1" type="ORF">DPMN_167938</name>
</gene>
<evidence type="ECO:0000313" key="2">
    <source>
        <dbReference type="Proteomes" id="UP000828390"/>
    </source>
</evidence>
<protein>
    <submittedName>
        <fullName evidence="1">Uncharacterized protein</fullName>
    </submittedName>
</protein>
<name>A0A9D4F4P6_DREPO</name>